<gene>
    <name evidence="1" type="ORF">BV22DRAFT_1073139</name>
</gene>
<dbReference type="EMBL" id="MU266550">
    <property type="protein sequence ID" value="KAH7920947.1"/>
    <property type="molecule type" value="Genomic_DNA"/>
</dbReference>
<accession>A0ACB8B5N0</accession>
<comment type="caution">
    <text evidence="1">The sequence shown here is derived from an EMBL/GenBank/DDBJ whole genome shotgun (WGS) entry which is preliminary data.</text>
</comment>
<name>A0ACB8B5N0_9AGAM</name>
<evidence type="ECO:0000313" key="1">
    <source>
        <dbReference type="EMBL" id="KAH7920947.1"/>
    </source>
</evidence>
<proteinExistence type="predicted"/>
<reference evidence="1" key="1">
    <citation type="journal article" date="2021" name="New Phytol.">
        <title>Evolutionary innovations through gain and loss of genes in the ectomycorrhizal Boletales.</title>
        <authorList>
            <person name="Wu G."/>
            <person name="Miyauchi S."/>
            <person name="Morin E."/>
            <person name="Kuo A."/>
            <person name="Drula E."/>
            <person name="Varga T."/>
            <person name="Kohler A."/>
            <person name="Feng B."/>
            <person name="Cao Y."/>
            <person name="Lipzen A."/>
            <person name="Daum C."/>
            <person name="Hundley H."/>
            <person name="Pangilinan J."/>
            <person name="Johnson J."/>
            <person name="Barry K."/>
            <person name="LaButti K."/>
            <person name="Ng V."/>
            <person name="Ahrendt S."/>
            <person name="Min B."/>
            <person name="Choi I.G."/>
            <person name="Park H."/>
            <person name="Plett J.M."/>
            <person name="Magnuson J."/>
            <person name="Spatafora J.W."/>
            <person name="Nagy L.G."/>
            <person name="Henrissat B."/>
            <person name="Grigoriev I.V."/>
            <person name="Yang Z.L."/>
            <person name="Xu J."/>
            <person name="Martin F.M."/>
        </authorList>
    </citation>
    <scope>NUCLEOTIDE SEQUENCE</scope>
    <source>
        <strain evidence="1">KUC20120723A-06</strain>
    </source>
</reference>
<dbReference type="Proteomes" id="UP000790709">
    <property type="component" value="Unassembled WGS sequence"/>
</dbReference>
<evidence type="ECO:0000313" key="2">
    <source>
        <dbReference type="Proteomes" id="UP000790709"/>
    </source>
</evidence>
<keyword evidence="2" id="KW-1185">Reference proteome</keyword>
<sequence length="110" mass="12229">MQSSVGNPQIYEDGDQRTSKQTDSNPRRYDEGQHHAHVDLDSKDERSLANRLAAASKHSRMNESTNPASDPEQDPLGPARAHGNEPSRGAQIDAELKREEEELLRNKGKA</sequence>
<organism evidence="1 2">
    <name type="scientific">Leucogyrophana mollusca</name>
    <dbReference type="NCBI Taxonomy" id="85980"/>
    <lineage>
        <taxon>Eukaryota</taxon>
        <taxon>Fungi</taxon>
        <taxon>Dikarya</taxon>
        <taxon>Basidiomycota</taxon>
        <taxon>Agaricomycotina</taxon>
        <taxon>Agaricomycetes</taxon>
        <taxon>Agaricomycetidae</taxon>
        <taxon>Boletales</taxon>
        <taxon>Boletales incertae sedis</taxon>
        <taxon>Leucogyrophana</taxon>
    </lineage>
</organism>
<protein>
    <submittedName>
        <fullName evidence="1">Uncharacterized protein</fullName>
    </submittedName>
</protein>